<evidence type="ECO:0000256" key="10">
    <source>
        <dbReference type="RuleBase" id="RU004016"/>
    </source>
</evidence>
<dbReference type="AlphaFoldDB" id="D0BK14"/>
<gene>
    <name evidence="15" type="ORF">HMPREF0446_00299</name>
</gene>
<feature type="binding site" evidence="9">
    <location>
        <position position="298"/>
    </location>
    <ligand>
        <name>substrate</name>
    </ligand>
</feature>
<sequence>MKIKNILGLSFLMASLLCTSAILAEENDSSTKEAVQETTVETESTQQEEKTEQTTVAIPFREDVMEAIAEYGYGVEENYRPESTIMVDADTGEIVFGSNIDQPWDPASISKMMTAYMAFEAMKEGKLSLDTVVTATEEDRAISTIGEISNNIIVAGVDYPIEELLYMMFYPSSNVATLMVARATGLSDTEFLNKMNAKFKEWGMENTKFNNASGAVASAFRGYYTPEGYNNNRYNQTTARDLAILAYHFLKDFPEITNFTKNPLITVMVGTPYEESFYTYNSSIPGMYQGFPGVDGFKTGSSPSAAFNHLLTAKQEDTRFIQVILGVGAWEDKDNSSFFKSQIGNGLLRKAFSEYETQTVLKAGEHTIDGVKVQLDKDIKTLVRIGETPKYHLKEDKIVIETDLPRITSKIEPLTYPVTIIPEEVKENKDNKQNTTPEAKSELSSNFEEFLLSLSDQPILLGAIIIGLACVISAIIVCIVFILKK</sequence>
<keyword evidence="5" id="KW-0133">Cell shape</keyword>
<evidence type="ECO:0000256" key="2">
    <source>
        <dbReference type="ARBA" id="ARBA00007164"/>
    </source>
</evidence>
<dbReference type="SUPFAM" id="SSF56601">
    <property type="entry name" value="beta-lactamase/transpeptidase-like"/>
    <property type="match status" value="1"/>
</dbReference>
<keyword evidence="4" id="KW-0378">Hydrolase</keyword>
<protein>
    <recommendedName>
        <fullName evidence="14">Peptidase S11 D-alanyl-D-alanine carboxypeptidase A N-terminal domain-containing protein</fullName>
    </recommendedName>
</protein>
<evidence type="ECO:0000256" key="11">
    <source>
        <dbReference type="SAM" id="MobiDB-lite"/>
    </source>
</evidence>
<evidence type="ECO:0000256" key="12">
    <source>
        <dbReference type="SAM" id="Phobius"/>
    </source>
</evidence>
<name>D0BK14_9LACT</name>
<keyword evidence="6" id="KW-0573">Peptidoglycan synthesis</keyword>
<dbReference type="InterPro" id="IPR018044">
    <property type="entry name" value="Peptidase_S11"/>
</dbReference>
<dbReference type="PANTHER" id="PTHR35333">
    <property type="entry name" value="BETA-LACTAMASE"/>
    <property type="match status" value="1"/>
</dbReference>
<evidence type="ECO:0000256" key="7">
    <source>
        <dbReference type="ARBA" id="ARBA00023316"/>
    </source>
</evidence>
<dbReference type="Pfam" id="PF00768">
    <property type="entry name" value="Peptidase_S11"/>
    <property type="match status" value="1"/>
</dbReference>
<dbReference type="GO" id="GO:0006508">
    <property type="term" value="P:proteolysis"/>
    <property type="evidence" value="ECO:0007669"/>
    <property type="project" value="InterPro"/>
</dbReference>
<dbReference type="GO" id="GO:0008800">
    <property type="term" value="F:beta-lactamase activity"/>
    <property type="evidence" value="ECO:0007669"/>
    <property type="project" value="InterPro"/>
</dbReference>
<dbReference type="PRINTS" id="PR00725">
    <property type="entry name" value="DADACBPTASE1"/>
</dbReference>
<keyword evidence="16" id="KW-1185">Reference proteome</keyword>
<keyword evidence="12" id="KW-0472">Membrane</keyword>
<dbReference type="InterPro" id="IPR015956">
    <property type="entry name" value="Peniciliin-bd_prot_C_sf"/>
</dbReference>
<evidence type="ECO:0000256" key="1">
    <source>
        <dbReference type="ARBA" id="ARBA00003217"/>
    </source>
</evidence>
<feature type="compositionally biased region" description="Low complexity" evidence="11">
    <location>
        <begin position="36"/>
        <end position="45"/>
    </location>
</feature>
<dbReference type="eggNOG" id="COG1686">
    <property type="taxonomic scope" value="Bacteria"/>
</dbReference>
<proteinExistence type="inferred from homology"/>
<dbReference type="RefSeq" id="WP_020991368.1">
    <property type="nucleotide sequence ID" value="NZ_KI391971.1"/>
</dbReference>
<dbReference type="PANTHER" id="PTHR35333:SF4">
    <property type="entry name" value="SLR0121 PROTEIN"/>
    <property type="match status" value="1"/>
</dbReference>
<dbReference type="SUPFAM" id="SSF69189">
    <property type="entry name" value="Penicillin-binding protein associated domain"/>
    <property type="match status" value="1"/>
</dbReference>
<dbReference type="Gene3D" id="3.40.710.10">
    <property type="entry name" value="DD-peptidase/beta-lactamase superfamily"/>
    <property type="match status" value="1"/>
</dbReference>
<reference evidence="15" key="2">
    <citation type="submission" date="2011-10" db="EMBL/GenBank/DDBJ databases">
        <title>The Genome Sequence of Granulicatella elegans ATCC 700633.</title>
        <authorList>
            <consortium name="The Broad Institute Genome Sequencing Platform"/>
            <consortium name="The Broad Institute Genome Sequencing Center for Infectious Disease"/>
            <person name="Earl A."/>
            <person name="Ward D."/>
            <person name="Feldgarden M."/>
            <person name="Gevers D."/>
            <person name="Sibley C.D."/>
            <person name="Field T.R."/>
            <person name="Grinwis M."/>
            <person name="Eshaghurshan C.S."/>
            <person name="Surette M.G."/>
            <person name="Young S.K."/>
            <person name="Zeng Q."/>
            <person name="Gargeya S."/>
            <person name="Fitzgerald M."/>
            <person name="Haas B."/>
            <person name="Abouelleil A."/>
            <person name="Alvarado L."/>
            <person name="Arachchi H.M."/>
            <person name="Berlin A."/>
            <person name="Brown A."/>
            <person name="Chapman S.B."/>
            <person name="Chen Z."/>
            <person name="Dunbar C."/>
            <person name="Freedman E."/>
            <person name="Gearin G."/>
            <person name="Goldberg J."/>
            <person name="Griggs A."/>
            <person name="Gujja S."/>
            <person name="Heiman D."/>
            <person name="Howarth C."/>
            <person name="Larson L."/>
            <person name="Lui A."/>
            <person name="MacDonald P.J.P."/>
            <person name="Montmayeur A."/>
            <person name="Murphy C."/>
            <person name="Neiman D."/>
            <person name="Pearson M."/>
            <person name="Priest M."/>
            <person name="Roberts A."/>
            <person name="Saif S."/>
            <person name="Shea T."/>
            <person name="Shenoy N."/>
            <person name="Sisk P."/>
            <person name="Stolte C."/>
            <person name="Sykes S."/>
            <person name="Wortman J."/>
            <person name="Nusbaum C."/>
            <person name="Birren B."/>
        </authorList>
    </citation>
    <scope>NUCLEOTIDE SEQUENCE [LARGE SCALE GENOMIC DNA]</scope>
    <source>
        <strain evidence="15">ATCC 700633</strain>
    </source>
</reference>
<feature type="signal peptide" evidence="13">
    <location>
        <begin position="1"/>
        <end position="24"/>
    </location>
</feature>
<feature type="active site" description="Proton acceptor" evidence="8">
    <location>
        <position position="111"/>
    </location>
</feature>
<comment type="caution">
    <text evidence="15">The sequence shown here is derived from an EMBL/GenBank/DDBJ whole genome shotgun (WGS) entry which is preliminary data.</text>
</comment>
<evidence type="ECO:0000256" key="4">
    <source>
        <dbReference type="ARBA" id="ARBA00022801"/>
    </source>
</evidence>
<feature type="chain" id="PRO_5003006221" description="Peptidase S11 D-alanyl-D-alanine carboxypeptidase A N-terminal domain-containing protein" evidence="13">
    <location>
        <begin position="25"/>
        <end position="485"/>
    </location>
</feature>
<evidence type="ECO:0000256" key="6">
    <source>
        <dbReference type="ARBA" id="ARBA00022984"/>
    </source>
</evidence>
<dbReference type="MEROPS" id="S11.010"/>
<evidence type="ECO:0000313" key="15">
    <source>
        <dbReference type="EMBL" id="EEW93417.2"/>
    </source>
</evidence>
<dbReference type="InterPro" id="IPR000871">
    <property type="entry name" value="Beta-lactam_class-A"/>
</dbReference>
<dbReference type="GO" id="GO:0071555">
    <property type="term" value="P:cell wall organization"/>
    <property type="evidence" value="ECO:0007669"/>
    <property type="project" value="UniProtKB-KW"/>
</dbReference>
<organism evidence="15 16">
    <name type="scientific">Granulicatella elegans ATCC 700633</name>
    <dbReference type="NCBI Taxonomy" id="626369"/>
    <lineage>
        <taxon>Bacteria</taxon>
        <taxon>Bacillati</taxon>
        <taxon>Bacillota</taxon>
        <taxon>Bacilli</taxon>
        <taxon>Lactobacillales</taxon>
        <taxon>Carnobacteriaceae</taxon>
        <taxon>Granulicatella</taxon>
    </lineage>
</organism>
<feature type="region of interest" description="Disordered" evidence="11">
    <location>
        <begin position="27"/>
        <end position="53"/>
    </location>
</feature>
<feature type="transmembrane region" description="Helical" evidence="12">
    <location>
        <begin position="459"/>
        <end position="483"/>
    </location>
</feature>
<comment type="function">
    <text evidence="1">Removes C-terminal D-alanyl residues from sugar-peptide cell wall precursors.</text>
</comment>
<dbReference type="GO" id="GO:0009252">
    <property type="term" value="P:peptidoglycan biosynthetic process"/>
    <property type="evidence" value="ECO:0007669"/>
    <property type="project" value="UniProtKB-KW"/>
</dbReference>
<dbReference type="GO" id="GO:0030655">
    <property type="term" value="P:beta-lactam antibiotic catabolic process"/>
    <property type="evidence" value="ECO:0007669"/>
    <property type="project" value="InterPro"/>
</dbReference>
<dbReference type="Proteomes" id="UP000002939">
    <property type="component" value="Unassembled WGS sequence"/>
</dbReference>
<evidence type="ECO:0000256" key="13">
    <source>
        <dbReference type="SAM" id="SignalP"/>
    </source>
</evidence>
<feature type="active site" evidence="8">
    <location>
        <position position="172"/>
    </location>
</feature>
<dbReference type="OrthoDB" id="9791132at2"/>
<feature type="domain" description="Peptidase S11 D-alanyl-D-alanine carboxypeptidase A N-terminal" evidence="14">
    <location>
        <begin position="80"/>
        <end position="327"/>
    </location>
</feature>
<dbReference type="GO" id="GO:0009002">
    <property type="term" value="F:serine-type D-Ala-D-Ala carboxypeptidase activity"/>
    <property type="evidence" value="ECO:0007669"/>
    <property type="project" value="InterPro"/>
</dbReference>
<keyword evidence="12" id="KW-1133">Transmembrane helix</keyword>
<evidence type="ECO:0000259" key="14">
    <source>
        <dbReference type="Pfam" id="PF00768"/>
    </source>
</evidence>
<dbReference type="InterPro" id="IPR001967">
    <property type="entry name" value="Peptidase_S11_N"/>
</dbReference>
<dbReference type="GO" id="GO:0008360">
    <property type="term" value="P:regulation of cell shape"/>
    <property type="evidence" value="ECO:0007669"/>
    <property type="project" value="UniProtKB-KW"/>
</dbReference>
<dbReference type="GO" id="GO:0046677">
    <property type="term" value="P:response to antibiotic"/>
    <property type="evidence" value="ECO:0007669"/>
    <property type="project" value="InterPro"/>
</dbReference>
<dbReference type="InterPro" id="IPR037091">
    <property type="entry name" value="Pen-bd_prot4_C_dom_sf"/>
</dbReference>
<dbReference type="HOGENOM" id="CLU_027070_5_0_9"/>
<evidence type="ECO:0000256" key="9">
    <source>
        <dbReference type="PIRSR" id="PIRSR618044-2"/>
    </source>
</evidence>
<keyword evidence="7" id="KW-0961">Cell wall biogenesis/degradation</keyword>
<dbReference type="InterPro" id="IPR012338">
    <property type="entry name" value="Beta-lactam/transpept-like"/>
</dbReference>
<feature type="active site" description="Acyl-ester intermediate" evidence="8">
    <location>
        <position position="108"/>
    </location>
</feature>
<reference evidence="15" key="1">
    <citation type="submission" date="2009-09" db="EMBL/GenBank/DDBJ databases">
        <authorList>
            <consortium name="The Broad Institute Genome Sequencing Platform"/>
            <person name="Ward D."/>
            <person name="Feldgarden M."/>
            <person name="Earl A."/>
            <person name="Young S.K."/>
            <person name="Zeng Q."/>
            <person name="Koehrsen M."/>
            <person name="Alvarado L."/>
            <person name="Berlin A."/>
            <person name="Bochicchio J."/>
            <person name="Borenstein D."/>
            <person name="Chapman S.B."/>
            <person name="Chen Z."/>
            <person name="Engels R."/>
            <person name="Freedman E."/>
            <person name="Gellesch M."/>
            <person name="Goldberg J."/>
            <person name="Griggs A."/>
            <person name="Gujja S."/>
            <person name="Heilman E."/>
            <person name="Heiman D."/>
            <person name="Hepburn T."/>
            <person name="Howarth C."/>
            <person name="Jen D."/>
            <person name="Larson L."/>
            <person name="Lewis B."/>
            <person name="Mehta T."/>
            <person name="Park D."/>
            <person name="Pearson M."/>
            <person name="Roberts A."/>
            <person name="Saif S."/>
            <person name="Shea T."/>
            <person name="Shenoy N."/>
            <person name="Sisk P."/>
            <person name="Stolte C."/>
            <person name="Sykes S."/>
            <person name="Thomson T."/>
            <person name="Walk T."/>
            <person name="White J."/>
            <person name="Yandava C."/>
            <person name="Sibley C.D."/>
            <person name="Field T.R."/>
            <person name="Grinwis M."/>
            <person name="Eshaghurshan C.S."/>
            <person name="Surette M.G."/>
            <person name="Haas B."/>
            <person name="Nusbaum C."/>
            <person name="Birren B."/>
        </authorList>
    </citation>
    <scope>NUCLEOTIDE SEQUENCE [LARGE SCALE GENOMIC DNA]</scope>
    <source>
        <strain evidence="15">ATCC 700633</strain>
    </source>
</reference>
<evidence type="ECO:0000256" key="8">
    <source>
        <dbReference type="PIRSR" id="PIRSR618044-1"/>
    </source>
</evidence>
<evidence type="ECO:0000256" key="5">
    <source>
        <dbReference type="ARBA" id="ARBA00022960"/>
    </source>
</evidence>
<evidence type="ECO:0000256" key="3">
    <source>
        <dbReference type="ARBA" id="ARBA00022729"/>
    </source>
</evidence>
<dbReference type="Gene3D" id="2.30.140.20">
    <property type="entry name" value="Penicillin-binding protein 4, C-terminal domain"/>
    <property type="match status" value="1"/>
</dbReference>
<comment type="similarity">
    <text evidence="2 10">Belongs to the peptidase S11 family.</text>
</comment>
<keyword evidence="12" id="KW-0812">Transmembrane</keyword>
<evidence type="ECO:0000313" key="16">
    <source>
        <dbReference type="Proteomes" id="UP000002939"/>
    </source>
</evidence>
<keyword evidence="3 13" id="KW-0732">Signal</keyword>
<accession>D0BK14</accession>
<dbReference type="EMBL" id="ACRF02000014">
    <property type="protein sequence ID" value="EEW93417.2"/>
    <property type="molecule type" value="Genomic_DNA"/>
</dbReference>
<dbReference type="STRING" id="626369.HMPREF0446_00299"/>